<reference evidence="2 3" key="1">
    <citation type="submission" date="2018-06" db="EMBL/GenBank/DDBJ databases">
        <title>Comparative genomics reveals the genomic features of Rhizophagus irregularis, R. cerebriforme, R. diaphanum and Gigaspora rosea, and their symbiotic lifestyle signature.</title>
        <authorList>
            <person name="Morin E."/>
            <person name="San Clemente H."/>
            <person name="Chen E.C.H."/>
            <person name="De La Providencia I."/>
            <person name="Hainaut M."/>
            <person name="Kuo A."/>
            <person name="Kohler A."/>
            <person name="Murat C."/>
            <person name="Tang N."/>
            <person name="Roy S."/>
            <person name="Loubradou J."/>
            <person name="Henrissat B."/>
            <person name="Grigoriev I.V."/>
            <person name="Corradi N."/>
            <person name="Roux C."/>
            <person name="Martin F.M."/>
        </authorList>
    </citation>
    <scope>NUCLEOTIDE SEQUENCE [LARGE SCALE GENOMIC DNA]</scope>
    <source>
        <strain evidence="2 3">DAOM 194757</strain>
    </source>
</reference>
<dbReference type="Proteomes" id="UP000266673">
    <property type="component" value="Unassembled WGS sequence"/>
</dbReference>
<feature type="transmembrane region" description="Helical" evidence="1">
    <location>
        <begin position="31"/>
        <end position="49"/>
    </location>
</feature>
<dbReference type="EMBL" id="QKWP01000158">
    <property type="protein sequence ID" value="RIB25879.1"/>
    <property type="molecule type" value="Genomic_DNA"/>
</dbReference>
<keyword evidence="1" id="KW-0472">Membrane</keyword>
<keyword evidence="1" id="KW-0812">Transmembrane</keyword>
<protein>
    <submittedName>
        <fullName evidence="2">Uncharacterized protein</fullName>
    </submittedName>
</protein>
<evidence type="ECO:0000256" key="1">
    <source>
        <dbReference type="SAM" id="Phobius"/>
    </source>
</evidence>
<evidence type="ECO:0000313" key="2">
    <source>
        <dbReference type="EMBL" id="RIB25879.1"/>
    </source>
</evidence>
<dbReference type="AlphaFoldDB" id="A0A397VY09"/>
<feature type="transmembrane region" description="Helical" evidence="1">
    <location>
        <begin position="5"/>
        <end position="25"/>
    </location>
</feature>
<evidence type="ECO:0000313" key="3">
    <source>
        <dbReference type="Proteomes" id="UP000266673"/>
    </source>
</evidence>
<name>A0A397VY09_9GLOM</name>
<sequence length="61" mass="6583">MGGQLVSPLSTIVAFTSIYVLFMVALSYDTFLFGSFLCNAVALRLGLGLKTDLKIYCAKTV</sequence>
<gene>
    <name evidence="2" type="ORF">C2G38_2164846</name>
</gene>
<keyword evidence="1" id="KW-1133">Transmembrane helix</keyword>
<accession>A0A397VY09</accession>
<organism evidence="2 3">
    <name type="scientific">Gigaspora rosea</name>
    <dbReference type="NCBI Taxonomy" id="44941"/>
    <lineage>
        <taxon>Eukaryota</taxon>
        <taxon>Fungi</taxon>
        <taxon>Fungi incertae sedis</taxon>
        <taxon>Mucoromycota</taxon>
        <taxon>Glomeromycotina</taxon>
        <taxon>Glomeromycetes</taxon>
        <taxon>Diversisporales</taxon>
        <taxon>Gigasporaceae</taxon>
        <taxon>Gigaspora</taxon>
    </lineage>
</organism>
<keyword evidence="3" id="KW-1185">Reference proteome</keyword>
<proteinExistence type="predicted"/>
<comment type="caution">
    <text evidence="2">The sequence shown here is derived from an EMBL/GenBank/DDBJ whole genome shotgun (WGS) entry which is preliminary data.</text>
</comment>